<keyword evidence="5" id="KW-0297">G-protein coupled receptor</keyword>
<dbReference type="PANTHER" id="PTHR12011">
    <property type="entry name" value="ADHESION G-PROTEIN COUPLED RECEPTOR"/>
    <property type="match status" value="1"/>
</dbReference>
<accession>A0A3S3PIH8</accession>
<organism evidence="14 15">
    <name type="scientific">Dinothrombium tinctorium</name>
    <dbReference type="NCBI Taxonomy" id="1965070"/>
    <lineage>
        <taxon>Eukaryota</taxon>
        <taxon>Metazoa</taxon>
        <taxon>Ecdysozoa</taxon>
        <taxon>Arthropoda</taxon>
        <taxon>Chelicerata</taxon>
        <taxon>Arachnida</taxon>
        <taxon>Acari</taxon>
        <taxon>Acariformes</taxon>
        <taxon>Trombidiformes</taxon>
        <taxon>Prostigmata</taxon>
        <taxon>Anystina</taxon>
        <taxon>Parasitengona</taxon>
        <taxon>Trombidioidea</taxon>
        <taxon>Trombidiidae</taxon>
        <taxon>Dinothrombium</taxon>
    </lineage>
</organism>
<dbReference type="Gene3D" id="1.25.40.610">
    <property type="match status" value="1"/>
</dbReference>
<proteinExistence type="predicted"/>
<dbReference type="GO" id="GO:0005886">
    <property type="term" value="C:plasma membrane"/>
    <property type="evidence" value="ECO:0007669"/>
    <property type="project" value="UniProtKB-SubCell"/>
</dbReference>
<feature type="transmembrane region" description="Helical" evidence="11">
    <location>
        <begin position="598"/>
        <end position="618"/>
    </location>
</feature>
<dbReference type="InterPro" id="IPR000832">
    <property type="entry name" value="GPCR_2_secretin-like"/>
</dbReference>
<feature type="region of interest" description="Disordered" evidence="10">
    <location>
        <begin position="1"/>
        <end position="127"/>
    </location>
</feature>
<evidence type="ECO:0000256" key="4">
    <source>
        <dbReference type="ARBA" id="ARBA00022989"/>
    </source>
</evidence>
<feature type="transmembrane region" description="Helical" evidence="11">
    <location>
        <begin position="669"/>
        <end position="689"/>
    </location>
</feature>
<comment type="caution">
    <text evidence="14">The sequence shown here is derived from an EMBL/GenBank/DDBJ whole genome shotgun (WGS) entry which is preliminary data.</text>
</comment>
<evidence type="ECO:0000256" key="6">
    <source>
        <dbReference type="ARBA" id="ARBA00023136"/>
    </source>
</evidence>
<dbReference type="InterPro" id="IPR036445">
    <property type="entry name" value="GPCR_2_extracell_dom_sf"/>
</dbReference>
<evidence type="ECO:0000256" key="1">
    <source>
        <dbReference type="ARBA" id="ARBA00004651"/>
    </source>
</evidence>
<dbReference type="GO" id="GO:0004930">
    <property type="term" value="F:G protein-coupled receptor activity"/>
    <property type="evidence" value="ECO:0007669"/>
    <property type="project" value="UniProtKB-KW"/>
</dbReference>
<dbReference type="STRING" id="1965070.A0A3S3PIH8"/>
<evidence type="ECO:0000256" key="2">
    <source>
        <dbReference type="ARBA" id="ARBA00022475"/>
    </source>
</evidence>
<dbReference type="InterPro" id="IPR057244">
    <property type="entry name" value="GAIN_B"/>
</dbReference>
<evidence type="ECO:0000256" key="3">
    <source>
        <dbReference type="ARBA" id="ARBA00022692"/>
    </source>
</evidence>
<dbReference type="PROSITE" id="PS50221">
    <property type="entry name" value="GAIN_B"/>
    <property type="match status" value="1"/>
</dbReference>
<dbReference type="PANTHER" id="PTHR12011:SF347">
    <property type="entry name" value="FI21270P1-RELATED"/>
    <property type="match status" value="1"/>
</dbReference>
<feature type="domain" description="GAIN-B" evidence="12">
    <location>
        <begin position="400"/>
        <end position="556"/>
    </location>
</feature>
<feature type="transmembrane region" description="Helical" evidence="11">
    <location>
        <begin position="567"/>
        <end position="589"/>
    </location>
</feature>
<dbReference type="OrthoDB" id="1100386at2759"/>
<gene>
    <name evidence="14" type="ORF">B4U79_04990</name>
</gene>
<keyword evidence="9" id="KW-0807">Transducer</keyword>
<evidence type="ECO:0000256" key="11">
    <source>
        <dbReference type="SAM" id="Phobius"/>
    </source>
</evidence>
<feature type="compositionally biased region" description="Low complexity" evidence="10">
    <location>
        <begin position="77"/>
        <end position="88"/>
    </location>
</feature>
<protein>
    <submittedName>
        <fullName evidence="14">G-protein coupled receptor protein-like protein</fullName>
    </submittedName>
</protein>
<dbReference type="InterPro" id="IPR017981">
    <property type="entry name" value="GPCR_2-like_7TM"/>
</dbReference>
<evidence type="ECO:0000256" key="9">
    <source>
        <dbReference type="ARBA" id="ARBA00023224"/>
    </source>
</evidence>
<dbReference type="InterPro" id="IPR046338">
    <property type="entry name" value="GAIN_dom_sf"/>
</dbReference>
<evidence type="ECO:0000256" key="7">
    <source>
        <dbReference type="ARBA" id="ARBA00023157"/>
    </source>
</evidence>
<dbReference type="Gene3D" id="4.10.1240.10">
    <property type="entry name" value="GPCR, family 2, extracellular hormone receptor domain"/>
    <property type="match status" value="1"/>
</dbReference>
<dbReference type="AlphaFoldDB" id="A0A3S3PIH8"/>
<keyword evidence="3 11" id="KW-0812">Transmembrane</keyword>
<dbReference type="Proteomes" id="UP000285301">
    <property type="component" value="Unassembled WGS sequence"/>
</dbReference>
<keyword evidence="4 11" id="KW-1133">Transmembrane helix</keyword>
<dbReference type="InterPro" id="IPR000203">
    <property type="entry name" value="GPS"/>
</dbReference>
<reference evidence="14 15" key="1">
    <citation type="journal article" date="2018" name="Gigascience">
        <title>Genomes of trombidid mites reveal novel predicted allergens and laterally-transferred genes associated with secondary metabolism.</title>
        <authorList>
            <person name="Dong X."/>
            <person name="Chaisiri K."/>
            <person name="Xia D."/>
            <person name="Armstrong S.D."/>
            <person name="Fang Y."/>
            <person name="Donnelly M.J."/>
            <person name="Kadowaki T."/>
            <person name="McGarry J.W."/>
            <person name="Darby A.C."/>
            <person name="Makepeace B.L."/>
        </authorList>
    </citation>
    <scope>NUCLEOTIDE SEQUENCE [LARGE SCALE GENOMIC DNA]</scope>
    <source>
        <strain evidence="14">UoL-WK</strain>
    </source>
</reference>
<keyword evidence="15" id="KW-1185">Reference proteome</keyword>
<keyword evidence="8 14" id="KW-0675">Receptor</keyword>
<keyword evidence="7" id="KW-1015">Disulfide bond</keyword>
<evidence type="ECO:0000313" key="14">
    <source>
        <dbReference type="EMBL" id="RWS10283.1"/>
    </source>
</evidence>
<feature type="compositionally biased region" description="Basic and acidic residues" evidence="10">
    <location>
        <begin position="36"/>
        <end position="63"/>
    </location>
</feature>
<evidence type="ECO:0000256" key="8">
    <source>
        <dbReference type="ARBA" id="ARBA00023170"/>
    </source>
</evidence>
<dbReference type="GO" id="GO:0007166">
    <property type="term" value="P:cell surface receptor signaling pathway"/>
    <property type="evidence" value="ECO:0007669"/>
    <property type="project" value="InterPro"/>
</dbReference>
<feature type="compositionally biased region" description="Basic residues" evidence="10">
    <location>
        <begin position="9"/>
        <end position="23"/>
    </location>
</feature>
<dbReference type="Gene3D" id="2.60.220.50">
    <property type="match status" value="1"/>
</dbReference>
<dbReference type="Pfam" id="PF01825">
    <property type="entry name" value="GPS"/>
    <property type="match status" value="1"/>
</dbReference>
<keyword evidence="2" id="KW-1003">Cell membrane</keyword>
<evidence type="ECO:0000256" key="5">
    <source>
        <dbReference type="ARBA" id="ARBA00023040"/>
    </source>
</evidence>
<name>A0A3S3PIH8_9ACAR</name>
<evidence type="ECO:0000313" key="15">
    <source>
        <dbReference type="Proteomes" id="UP000285301"/>
    </source>
</evidence>
<evidence type="ECO:0000256" key="10">
    <source>
        <dbReference type="SAM" id="MobiDB-lite"/>
    </source>
</evidence>
<feature type="transmembrane region" description="Helical" evidence="11">
    <location>
        <begin position="624"/>
        <end position="648"/>
    </location>
</feature>
<dbReference type="SMART" id="SM00303">
    <property type="entry name" value="GPS"/>
    <property type="match status" value="1"/>
</dbReference>
<sequence>MNISDLPKKRSQSSKGPFRHQIKHQTPPPIVIPTRVENKATSDHNKNKSFPDSKSNADIDQRSKLNPADNEDEANKSLSSFSSTSSTPSSPPQFEFKNVDNDIYVRHPHPRFPDNNYAINQQNSRNNNFSTPAGVQGVEDNASDGSDINSEQHLSTKLISMTTETFSTDASTLSPSIDISTHCPPAESRNLFWNWTPIHLFASQPCPAGSKGTAKWYCSFYSSVPEWYPAEADLSDCVSRWVLLLEQSLNKDELSVTAFAGELAHMTRVKTLYGGDIQKVTDITNQLITRMEIGLDEFKDDELRSQFVKEVLNATQDICNSLFEDSKRSAWLDLPPKQRIEVATYLIGALERTSVLLSETYTVNSDYSRKRSNIYVAVYTRVSRDIIEEIELPMLMTSGDSKSSASDHDLIETNHLLSSNRVYLPLQTLRQTARESITRISFIMYTKLGSLFKPLQDTLTMDSLLGENNSSTIINSNVISLLLNKDRLPVNAKVRFTLKHVINTNSSNPACVYWDVPSMKWSSSGCELISTNYSHTTCECDHLTNLAVLMQIRDESIVDSDQSALRIITLLGCTISTLCLILTLLSFVLCKSLKGDRIVIHTNLCMCLLIGEVVFLLGIGQTETFLLCRIVALILHYVFLAAFLWMFFESFQLYVMLIEVFESEKSRLPYFYVCSYGIPLAIVSFCYYLDPFSYGTSKHCWLRTDNYFVLSFVGPVVAILMSNLVFLSISLCVMWKQISTVSSVANQNKDESKIKSIR</sequence>
<keyword evidence="6 11" id="KW-0472">Membrane</keyword>
<feature type="compositionally biased region" description="Polar residues" evidence="10">
    <location>
        <begin position="117"/>
        <end position="127"/>
    </location>
</feature>
<dbReference type="PROSITE" id="PS50261">
    <property type="entry name" value="G_PROTEIN_RECEP_F2_4"/>
    <property type="match status" value="1"/>
</dbReference>
<dbReference type="Gene3D" id="1.20.1070.10">
    <property type="entry name" value="Rhodopsin 7-helix transmembrane proteins"/>
    <property type="match status" value="1"/>
</dbReference>
<feature type="transmembrane region" description="Helical" evidence="11">
    <location>
        <begin position="709"/>
        <end position="733"/>
    </location>
</feature>
<dbReference type="Pfam" id="PF16489">
    <property type="entry name" value="GAIN"/>
    <property type="match status" value="1"/>
</dbReference>
<evidence type="ECO:0000259" key="12">
    <source>
        <dbReference type="PROSITE" id="PS50221"/>
    </source>
</evidence>
<dbReference type="InterPro" id="IPR032471">
    <property type="entry name" value="AGRL2-4_GAIN_subdom_A"/>
</dbReference>
<feature type="domain" description="G-protein coupled receptors family 2 profile 2" evidence="13">
    <location>
        <begin position="565"/>
        <end position="758"/>
    </location>
</feature>
<comment type="subcellular location">
    <subcellularLocation>
        <location evidence="1">Cell membrane</location>
        <topology evidence="1">Multi-pass membrane protein</topology>
    </subcellularLocation>
</comment>
<evidence type="ECO:0000259" key="13">
    <source>
        <dbReference type="PROSITE" id="PS50261"/>
    </source>
</evidence>
<dbReference type="Pfam" id="PF00002">
    <property type="entry name" value="7tm_2"/>
    <property type="match status" value="1"/>
</dbReference>
<dbReference type="EMBL" id="NCKU01002146">
    <property type="protein sequence ID" value="RWS10283.1"/>
    <property type="molecule type" value="Genomic_DNA"/>
</dbReference>